<proteinExistence type="predicted"/>
<dbReference type="EMBL" id="BPLR01004707">
    <property type="protein sequence ID" value="GIX96869.1"/>
    <property type="molecule type" value="Genomic_DNA"/>
</dbReference>
<evidence type="ECO:0000313" key="1">
    <source>
        <dbReference type="EMBL" id="GIX96869.1"/>
    </source>
</evidence>
<keyword evidence="2" id="KW-1185">Reference proteome</keyword>
<accession>A0AAV4PLX9</accession>
<evidence type="ECO:0000313" key="2">
    <source>
        <dbReference type="Proteomes" id="UP001054945"/>
    </source>
</evidence>
<name>A0AAV4PLX9_CAEEX</name>
<dbReference type="AlphaFoldDB" id="A0AAV4PLX9"/>
<comment type="caution">
    <text evidence="1">The sequence shown here is derived from an EMBL/GenBank/DDBJ whole genome shotgun (WGS) entry which is preliminary data.</text>
</comment>
<organism evidence="1 2">
    <name type="scientific">Caerostris extrusa</name>
    <name type="common">Bark spider</name>
    <name type="synonym">Caerostris bankana</name>
    <dbReference type="NCBI Taxonomy" id="172846"/>
    <lineage>
        <taxon>Eukaryota</taxon>
        <taxon>Metazoa</taxon>
        <taxon>Ecdysozoa</taxon>
        <taxon>Arthropoda</taxon>
        <taxon>Chelicerata</taxon>
        <taxon>Arachnida</taxon>
        <taxon>Araneae</taxon>
        <taxon>Araneomorphae</taxon>
        <taxon>Entelegynae</taxon>
        <taxon>Araneoidea</taxon>
        <taxon>Araneidae</taxon>
        <taxon>Caerostris</taxon>
    </lineage>
</organism>
<gene>
    <name evidence="1" type="ORF">CEXT_571711</name>
</gene>
<sequence>MPKTAALERRTTLHPCTLYKKHLPWAEELLHVVYMEFNPPFADPQMKTDGINSIFTMSIALQASDSLHCRYLLQQEFPAYY</sequence>
<protein>
    <submittedName>
        <fullName evidence="1">Uncharacterized protein</fullName>
    </submittedName>
</protein>
<reference evidence="1 2" key="1">
    <citation type="submission" date="2021-06" db="EMBL/GenBank/DDBJ databases">
        <title>Caerostris extrusa draft genome.</title>
        <authorList>
            <person name="Kono N."/>
            <person name="Arakawa K."/>
        </authorList>
    </citation>
    <scope>NUCLEOTIDE SEQUENCE [LARGE SCALE GENOMIC DNA]</scope>
</reference>
<dbReference type="Proteomes" id="UP001054945">
    <property type="component" value="Unassembled WGS sequence"/>
</dbReference>